<feature type="signal peptide" evidence="17">
    <location>
        <begin position="1"/>
        <end position="17"/>
    </location>
</feature>
<keyword evidence="9" id="KW-0914">Notch signaling pathway</keyword>
<evidence type="ECO:0000313" key="19">
    <source>
        <dbReference type="Proteomes" id="UP001177023"/>
    </source>
</evidence>
<evidence type="ECO:0000256" key="1">
    <source>
        <dbReference type="ARBA" id="ARBA00004240"/>
    </source>
</evidence>
<organism evidence="18 19">
    <name type="scientific">Mesorhabditis spiculigera</name>
    <dbReference type="NCBI Taxonomy" id="96644"/>
    <lineage>
        <taxon>Eukaryota</taxon>
        <taxon>Metazoa</taxon>
        <taxon>Ecdysozoa</taxon>
        <taxon>Nematoda</taxon>
        <taxon>Chromadorea</taxon>
        <taxon>Rhabditida</taxon>
        <taxon>Rhabditina</taxon>
        <taxon>Rhabditomorpha</taxon>
        <taxon>Rhabditoidea</taxon>
        <taxon>Rhabditidae</taxon>
        <taxon>Mesorhabditinae</taxon>
        <taxon>Mesorhabditis</taxon>
    </lineage>
</organism>
<dbReference type="InterPro" id="IPR039922">
    <property type="entry name" value="POFUT1"/>
</dbReference>
<evidence type="ECO:0000256" key="11">
    <source>
        <dbReference type="ARBA" id="ARBA00023180"/>
    </source>
</evidence>
<dbReference type="Gene3D" id="3.40.50.11340">
    <property type="match status" value="1"/>
</dbReference>
<evidence type="ECO:0000256" key="10">
    <source>
        <dbReference type="ARBA" id="ARBA00023157"/>
    </source>
</evidence>
<dbReference type="CDD" id="cd11302">
    <property type="entry name" value="O-FucT-1"/>
    <property type="match status" value="1"/>
</dbReference>
<evidence type="ECO:0000313" key="18">
    <source>
        <dbReference type="EMBL" id="CAJ0571641.1"/>
    </source>
</evidence>
<comment type="caution">
    <text evidence="18">The sequence shown here is derived from an EMBL/GenBank/DDBJ whole genome shotgun (WGS) entry which is preliminary data.</text>
</comment>
<reference evidence="18" key="1">
    <citation type="submission" date="2023-06" db="EMBL/GenBank/DDBJ databases">
        <authorList>
            <person name="Delattre M."/>
        </authorList>
    </citation>
    <scope>NUCLEOTIDE SEQUENCE</scope>
    <source>
        <strain evidence="18">AF72</strain>
    </source>
</reference>
<evidence type="ECO:0000256" key="5">
    <source>
        <dbReference type="ARBA" id="ARBA00021745"/>
    </source>
</evidence>
<keyword evidence="10" id="KW-1015">Disulfide bond</keyword>
<keyword evidence="13" id="KW-0119">Carbohydrate metabolism</keyword>
<keyword evidence="8" id="KW-0256">Endoplasmic reticulum</keyword>
<evidence type="ECO:0000256" key="8">
    <source>
        <dbReference type="ARBA" id="ARBA00022824"/>
    </source>
</evidence>
<dbReference type="GO" id="GO:0046922">
    <property type="term" value="F:peptide-O-fucosyltransferase activity"/>
    <property type="evidence" value="ECO:0007669"/>
    <property type="project" value="UniProtKB-EC"/>
</dbReference>
<dbReference type="GO" id="GO:0006004">
    <property type="term" value="P:fucose metabolic process"/>
    <property type="evidence" value="ECO:0007669"/>
    <property type="project" value="UniProtKB-KW"/>
</dbReference>
<name>A0AA36CNP0_9BILA</name>
<dbReference type="GO" id="GO:0007219">
    <property type="term" value="P:Notch signaling pathway"/>
    <property type="evidence" value="ECO:0007669"/>
    <property type="project" value="UniProtKB-KW"/>
</dbReference>
<protein>
    <recommendedName>
        <fullName evidence="5">GDP-fucose protein O-fucosyltransferase 1</fullName>
        <ecNumber evidence="4">2.4.1.221</ecNumber>
    </recommendedName>
    <alternativeName>
        <fullName evidence="14">Peptide-O-fucosyltransferase 1</fullName>
    </alternativeName>
</protein>
<evidence type="ECO:0000256" key="17">
    <source>
        <dbReference type="SAM" id="SignalP"/>
    </source>
</evidence>
<dbReference type="EMBL" id="CATQJA010002575">
    <property type="protein sequence ID" value="CAJ0571641.1"/>
    <property type="molecule type" value="Genomic_DNA"/>
</dbReference>
<evidence type="ECO:0000256" key="3">
    <source>
        <dbReference type="ARBA" id="ARBA00010626"/>
    </source>
</evidence>
<comment type="pathway">
    <text evidence="2">Protein modification; protein glycosylation.</text>
</comment>
<proteinExistence type="inferred from homology"/>
<dbReference type="InterPro" id="IPR019378">
    <property type="entry name" value="GDP-Fuc_O-FucTrfase"/>
</dbReference>
<evidence type="ECO:0000256" key="4">
    <source>
        <dbReference type="ARBA" id="ARBA00012196"/>
    </source>
</evidence>
<sequence length="390" mass="43777">MIGGHFLLFALATVARSVEIDPNGYVIYCPCMGRFGNQVDQLLGSVAFAKGLDRTLVLPPFIDFSKPGQAAMIPFEEVYQPKTLGRHLKVITMGDFKRNIAPEIWPKEKRQALCWSPRESFYQKGSPPGCFAKEGNPFGPFWDYAGVDFVSDAYYGNIEGGYDLTVSGSRKAWSSNYPPAEYPVLAFTGAPAAFPSRRKDWETQKYLRWNTKILQKARSFINQTLTRPFVGIHLRNNVDWNSVCDHINSDRTDHLFASAQCLNDAPRKGDFTRELCSPSEKTVIDAVVDQVGKIGAKSVYVTSDKDFMVLPLGEALAAYDIKVSTLKEENPHVALAILQESDHFIGNCISTFTSIVTRHRQFSYAQPRPTTFFGHVPKHDEYAPKKKIEL</sequence>
<keyword evidence="6" id="KW-0328">Glycosyltransferase</keyword>
<keyword evidence="7" id="KW-0808">Transferase</keyword>
<dbReference type="AlphaFoldDB" id="A0AA36CNP0"/>
<evidence type="ECO:0000256" key="15">
    <source>
        <dbReference type="ARBA" id="ARBA00047273"/>
    </source>
</evidence>
<keyword evidence="17" id="KW-0732">Signal</keyword>
<dbReference type="Proteomes" id="UP001177023">
    <property type="component" value="Unassembled WGS sequence"/>
</dbReference>
<keyword evidence="11" id="KW-0325">Glycoprotein</keyword>
<dbReference type="Pfam" id="PF10250">
    <property type="entry name" value="O-FucT"/>
    <property type="match status" value="1"/>
</dbReference>
<dbReference type="GO" id="GO:0005783">
    <property type="term" value="C:endoplasmic reticulum"/>
    <property type="evidence" value="ECO:0007669"/>
    <property type="project" value="UniProtKB-SubCell"/>
</dbReference>
<evidence type="ECO:0000256" key="14">
    <source>
        <dbReference type="ARBA" id="ARBA00033080"/>
    </source>
</evidence>
<gene>
    <name evidence="18" type="ORF">MSPICULIGERA_LOCUS10043</name>
</gene>
<evidence type="ECO:0000256" key="7">
    <source>
        <dbReference type="ARBA" id="ARBA00022679"/>
    </source>
</evidence>
<comment type="catalytic activity">
    <reaction evidence="15">
        <text>L-threonyl-[protein] + GDP-beta-L-fucose = 3-O-(alpha-L-fucosyl)-L-threonyl-[protein] + GDP + H(+)</text>
        <dbReference type="Rhea" id="RHEA:70491"/>
        <dbReference type="Rhea" id="RHEA-COMP:11060"/>
        <dbReference type="Rhea" id="RHEA-COMP:17915"/>
        <dbReference type="ChEBI" id="CHEBI:15378"/>
        <dbReference type="ChEBI" id="CHEBI:30013"/>
        <dbReference type="ChEBI" id="CHEBI:57273"/>
        <dbReference type="ChEBI" id="CHEBI:58189"/>
        <dbReference type="ChEBI" id="CHEBI:189631"/>
        <dbReference type="EC" id="2.4.1.221"/>
    </reaction>
    <physiologicalReaction direction="left-to-right" evidence="15">
        <dbReference type="Rhea" id="RHEA:70492"/>
    </physiologicalReaction>
</comment>
<accession>A0AA36CNP0</accession>
<evidence type="ECO:0000256" key="6">
    <source>
        <dbReference type="ARBA" id="ARBA00022676"/>
    </source>
</evidence>
<dbReference type="PANTHER" id="PTHR21420">
    <property type="entry name" value="GDP-FUCOSE PROTEIN O-FUCOSYLTRANSFERASE 1"/>
    <property type="match status" value="1"/>
</dbReference>
<evidence type="ECO:0000256" key="13">
    <source>
        <dbReference type="ARBA" id="ARBA00023277"/>
    </source>
</evidence>
<keyword evidence="12" id="KW-0294">Fucose metabolism</keyword>
<feature type="non-terminal residue" evidence="18">
    <location>
        <position position="1"/>
    </location>
</feature>
<evidence type="ECO:0000256" key="2">
    <source>
        <dbReference type="ARBA" id="ARBA00004922"/>
    </source>
</evidence>
<evidence type="ECO:0000256" key="9">
    <source>
        <dbReference type="ARBA" id="ARBA00022976"/>
    </source>
</evidence>
<comment type="catalytic activity">
    <reaction evidence="16">
        <text>L-seryl-[protein] + GDP-beta-L-fucose = 3-O-(alpha-L-fucosyl)-L-seryl-[protein] + GDP + H(+)</text>
        <dbReference type="Rhea" id="RHEA:63644"/>
        <dbReference type="Rhea" id="RHEA-COMP:9863"/>
        <dbReference type="Rhea" id="RHEA-COMP:17914"/>
        <dbReference type="ChEBI" id="CHEBI:15378"/>
        <dbReference type="ChEBI" id="CHEBI:29999"/>
        <dbReference type="ChEBI" id="CHEBI:57273"/>
        <dbReference type="ChEBI" id="CHEBI:58189"/>
        <dbReference type="ChEBI" id="CHEBI:189632"/>
        <dbReference type="EC" id="2.4.1.221"/>
    </reaction>
    <physiologicalReaction direction="left-to-right" evidence="16">
        <dbReference type="Rhea" id="RHEA:63645"/>
    </physiologicalReaction>
</comment>
<evidence type="ECO:0000256" key="12">
    <source>
        <dbReference type="ARBA" id="ARBA00023253"/>
    </source>
</evidence>
<dbReference type="EC" id="2.4.1.221" evidence="4"/>
<evidence type="ECO:0000256" key="16">
    <source>
        <dbReference type="ARBA" id="ARBA00048647"/>
    </source>
</evidence>
<feature type="chain" id="PRO_5041260864" description="GDP-fucose protein O-fucosyltransferase 1" evidence="17">
    <location>
        <begin position="18"/>
        <end position="390"/>
    </location>
</feature>
<comment type="similarity">
    <text evidence="3">Belongs to the glycosyltransferase 65 family.</text>
</comment>
<dbReference type="Gene3D" id="3.40.50.11350">
    <property type="match status" value="1"/>
</dbReference>
<comment type="subcellular location">
    <subcellularLocation>
        <location evidence="1">Endoplasmic reticulum</location>
    </subcellularLocation>
</comment>
<dbReference type="PANTHER" id="PTHR21420:SF10">
    <property type="entry name" value="GDP-FUCOSE PROTEIN O-FUCOSYLTRANSFERASE 1"/>
    <property type="match status" value="1"/>
</dbReference>
<keyword evidence="19" id="KW-1185">Reference proteome</keyword>